<dbReference type="GeneID" id="39977462"/>
<protein>
    <submittedName>
        <fullName evidence="5">Uncharacterized protein</fullName>
    </submittedName>
</protein>
<dbReference type="PROSITE" id="PS00678">
    <property type="entry name" value="WD_REPEATS_1"/>
    <property type="match status" value="2"/>
</dbReference>
<organism evidence="5 6">
    <name type="scientific">Cryptosporidium ubiquitum</name>
    <dbReference type="NCBI Taxonomy" id="857276"/>
    <lineage>
        <taxon>Eukaryota</taxon>
        <taxon>Sar</taxon>
        <taxon>Alveolata</taxon>
        <taxon>Apicomplexa</taxon>
        <taxon>Conoidasida</taxon>
        <taxon>Coccidia</taxon>
        <taxon>Eucoccidiorida</taxon>
        <taxon>Eimeriorina</taxon>
        <taxon>Cryptosporidiidae</taxon>
        <taxon>Cryptosporidium</taxon>
    </lineage>
</organism>
<keyword evidence="2" id="KW-0677">Repeat</keyword>
<dbReference type="InterPro" id="IPR015943">
    <property type="entry name" value="WD40/YVTN_repeat-like_dom_sf"/>
</dbReference>
<accession>A0A1J4MCC2</accession>
<reference evidence="5 6" key="1">
    <citation type="submission" date="2016-10" db="EMBL/GenBank/DDBJ databases">
        <title>Reductive evolution of mitochondrial metabolism and differential evolution of invasion-related proteins in Cryptosporidium.</title>
        <authorList>
            <person name="Liu S."/>
            <person name="Roellig D.M."/>
            <person name="Guo Y."/>
            <person name="Li N."/>
            <person name="Frace M.A."/>
            <person name="Tang K."/>
            <person name="Zhang L."/>
            <person name="Feng Y."/>
            <person name="Xiao L."/>
        </authorList>
    </citation>
    <scope>NUCLEOTIDE SEQUENCE [LARGE SCALE GENOMIC DNA]</scope>
    <source>
        <strain evidence="5">39726</strain>
    </source>
</reference>
<keyword evidence="1 3" id="KW-0853">WD repeat</keyword>
<dbReference type="OrthoDB" id="3142434at2759"/>
<dbReference type="GO" id="GO:0032040">
    <property type="term" value="C:small-subunit processome"/>
    <property type="evidence" value="ECO:0007669"/>
    <property type="project" value="TreeGrafter"/>
</dbReference>
<dbReference type="Proteomes" id="UP000186176">
    <property type="component" value="Unassembled WGS sequence"/>
</dbReference>
<dbReference type="PANTHER" id="PTHR19858">
    <property type="entry name" value="WD40 REPEAT PROTEIN"/>
    <property type="match status" value="1"/>
</dbReference>
<dbReference type="PRINTS" id="PR00320">
    <property type="entry name" value="GPROTEINBRPT"/>
</dbReference>
<dbReference type="InterPro" id="IPR019775">
    <property type="entry name" value="WD40_repeat_CS"/>
</dbReference>
<dbReference type="InterPro" id="IPR020472">
    <property type="entry name" value="WD40_PAC1"/>
</dbReference>
<dbReference type="AlphaFoldDB" id="A0A1J4MCC2"/>
<sequence>MSSYKFNNLLGVPYNGGDILFFSESSNLISNVDNRICVHDIKFNRTHVLGCEARSNISKMCLSPDESILICVDEDNYGSIINFQKGLILNRMQFPGSVGFISYSHNGHYVAAAVDSGIYIWYAPCISKGWQLILKRKHIIHNSKVNSLDWSKCDSFLLTASNDMTVRLISIEKMCNFDTVAFVAHKNPVVGAYFTKSMQSIFSVSSEGVIIFWRPSSKKESQGKKVVTPKKILIRQIKKPKINDYSTKDMDSDLEPELCDEIRSKYWIEALRAYVNQSKGAIITGCTFNYEKNLVAISTSNGVFTLYGISVGLDADSKDPKSILIHSIHTFSLSNSPLTSLKFGAGGEWLAVGAAKMGQLIIWEWQSESYILKQQGHSYGIQCSSFSPAGLTQGKWSGKTSHDNYLGIGSRTIVATGGVDGKVKLWDINSGYNFATFSDHIAPVSKIIFNPQGNAVLSASLDGSIRAYDIMRYRNFRTLTVDEDTGVQFTCIAIDRAGDLVVAGTQGEGCKIYVWSFQTGKLVDKLSGHTSNIVDIAFCPSLSSPGILASASWDGTVRIWDLYARIGKGATGETLLHSSSVLSIAFDPRGNNMLATSSLSGSITFWDINKGTVEGSIDGLRDIHSGRSSSDAFSANNSRNGGGKLGANTSQNINRNQHFSSICYSSNGRFLLASSRNSARVCLYDTLTFTLVSNVQLTNSRFFSGIRMELNSNSNASKKKRKILDSENPDEIWNPSNKLSEKEKIISEHNSLPGALVGEFSNPSRQTQFTVYEVAFSQNSSHWIASTNHGAFLFAIDTLGNSYSGSSNHLNMLDTFKKQIMTKEVNLRNINNFIKEGDFLRGLILALAMNNFNILARAYIQIPVNSIDYIVQNIVSFLLPNVLNFLRVVTNPNNKHFFRLERHLIWLESIIRVHGNTFLNVNESLSDSLQNSKNLIEDNVKNNDSEECEKLKQNKLALLSTNLSDCDTRSIFLAILMNISQIYSFSRQIYDSNCSILHYISLRLISKKL</sequence>
<dbReference type="InterPro" id="IPR011047">
    <property type="entry name" value="Quinoprotein_ADH-like_sf"/>
</dbReference>
<gene>
    <name evidence="5" type="ORF">cubi_00670</name>
</gene>
<feature type="repeat" description="WD" evidence="3">
    <location>
        <begin position="574"/>
        <end position="616"/>
    </location>
</feature>
<dbReference type="SUPFAM" id="SSF50998">
    <property type="entry name" value="Quinoprotein alcohol dehydrogenase-like"/>
    <property type="match status" value="1"/>
</dbReference>
<dbReference type="InterPro" id="IPR027145">
    <property type="entry name" value="PWP2"/>
</dbReference>
<feature type="compositionally biased region" description="Polar residues" evidence="4">
    <location>
        <begin position="628"/>
        <end position="639"/>
    </location>
</feature>
<proteinExistence type="predicted"/>
<evidence type="ECO:0000256" key="3">
    <source>
        <dbReference type="PROSITE-ProRule" id="PRU00221"/>
    </source>
</evidence>
<dbReference type="GO" id="GO:0034388">
    <property type="term" value="C:Pwp2p-containing subcomplex of 90S preribosome"/>
    <property type="evidence" value="ECO:0007669"/>
    <property type="project" value="TreeGrafter"/>
</dbReference>
<feature type="repeat" description="WD" evidence="3">
    <location>
        <begin position="414"/>
        <end position="436"/>
    </location>
</feature>
<dbReference type="PROSITE" id="PS50294">
    <property type="entry name" value="WD_REPEATS_REGION"/>
    <property type="match status" value="3"/>
</dbReference>
<dbReference type="Gene3D" id="2.130.10.10">
    <property type="entry name" value="YVTN repeat-like/Quinoprotein amine dehydrogenase"/>
    <property type="match status" value="3"/>
</dbReference>
<evidence type="ECO:0000313" key="6">
    <source>
        <dbReference type="Proteomes" id="UP000186176"/>
    </source>
</evidence>
<evidence type="ECO:0000256" key="4">
    <source>
        <dbReference type="SAM" id="MobiDB-lite"/>
    </source>
</evidence>
<keyword evidence="6" id="KW-1185">Reference proteome</keyword>
<dbReference type="RefSeq" id="XP_028873481.1">
    <property type="nucleotide sequence ID" value="XM_029017683.1"/>
</dbReference>
<dbReference type="EMBL" id="LRBP01000027">
    <property type="protein sequence ID" value="OII71862.1"/>
    <property type="molecule type" value="Genomic_DNA"/>
</dbReference>
<dbReference type="PROSITE" id="PS50082">
    <property type="entry name" value="WD_REPEATS_2"/>
    <property type="match status" value="4"/>
</dbReference>
<dbReference type="SUPFAM" id="SSF50978">
    <property type="entry name" value="WD40 repeat-like"/>
    <property type="match status" value="2"/>
</dbReference>
<dbReference type="PANTHER" id="PTHR19858:SF0">
    <property type="entry name" value="PERIODIC TRYPTOPHAN PROTEIN 2 HOMOLOG"/>
    <property type="match status" value="1"/>
</dbReference>
<dbReference type="Pfam" id="PF00400">
    <property type="entry name" value="WD40"/>
    <property type="match status" value="5"/>
</dbReference>
<feature type="region of interest" description="Disordered" evidence="4">
    <location>
        <begin position="628"/>
        <end position="650"/>
    </location>
</feature>
<dbReference type="SMART" id="SM00320">
    <property type="entry name" value="WD40"/>
    <property type="match status" value="11"/>
</dbReference>
<comment type="caution">
    <text evidence="5">The sequence shown here is derived from an EMBL/GenBank/DDBJ whole genome shotgun (WGS) entry which is preliminary data.</text>
</comment>
<dbReference type="GO" id="GO:0000462">
    <property type="term" value="P:maturation of SSU-rRNA from tricistronic rRNA transcript (SSU-rRNA, 5.8S rRNA, LSU-rRNA)"/>
    <property type="evidence" value="ECO:0007669"/>
    <property type="project" value="TreeGrafter"/>
</dbReference>
<dbReference type="CDD" id="cd00200">
    <property type="entry name" value="WD40"/>
    <property type="match status" value="1"/>
</dbReference>
<dbReference type="InterPro" id="IPR036322">
    <property type="entry name" value="WD40_repeat_dom_sf"/>
</dbReference>
<feature type="repeat" description="WD" evidence="3">
    <location>
        <begin position="437"/>
        <end position="478"/>
    </location>
</feature>
<dbReference type="GO" id="GO:0000028">
    <property type="term" value="P:ribosomal small subunit assembly"/>
    <property type="evidence" value="ECO:0007669"/>
    <property type="project" value="TreeGrafter"/>
</dbReference>
<name>A0A1J4MCC2_9CRYT</name>
<evidence type="ECO:0000256" key="1">
    <source>
        <dbReference type="ARBA" id="ARBA00022574"/>
    </source>
</evidence>
<feature type="repeat" description="WD" evidence="3">
    <location>
        <begin position="526"/>
        <end position="562"/>
    </location>
</feature>
<evidence type="ECO:0000313" key="5">
    <source>
        <dbReference type="EMBL" id="OII71862.1"/>
    </source>
</evidence>
<evidence type="ECO:0000256" key="2">
    <source>
        <dbReference type="ARBA" id="ARBA00022737"/>
    </source>
</evidence>
<dbReference type="InterPro" id="IPR001680">
    <property type="entry name" value="WD40_rpt"/>
</dbReference>
<dbReference type="VEuPathDB" id="CryptoDB:cubi_00670"/>